<dbReference type="FunCoup" id="A0A482WYQ3">
    <property type="interactions" value="175"/>
</dbReference>
<feature type="compositionally biased region" description="Polar residues" evidence="1">
    <location>
        <begin position="338"/>
        <end position="355"/>
    </location>
</feature>
<evidence type="ECO:0000259" key="2">
    <source>
        <dbReference type="PROSITE" id="PS00028"/>
    </source>
</evidence>
<organism evidence="3 4">
    <name type="scientific">Laodelphax striatellus</name>
    <name type="common">Small brown planthopper</name>
    <name type="synonym">Delphax striatella</name>
    <dbReference type="NCBI Taxonomy" id="195883"/>
    <lineage>
        <taxon>Eukaryota</taxon>
        <taxon>Metazoa</taxon>
        <taxon>Ecdysozoa</taxon>
        <taxon>Arthropoda</taxon>
        <taxon>Hexapoda</taxon>
        <taxon>Insecta</taxon>
        <taxon>Pterygota</taxon>
        <taxon>Neoptera</taxon>
        <taxon>Paraneoptera</taxon>
        <taxon>Hemiptera</taxon>
        <taxon>Auchenorrhyncha</taxon>
        <taxon>Fulgoroidea</taxon>
        <taxon>Delphacidae</taxon>
        <taxon>Criomorphinae</taxon>
        <taxon>Laodelphax</taxon>
    </lineage>
</organism>
<dbReference type="AlphaFoldDB" id="A0A482WYQ3"/>
<accession>A0A482WYQ3</accession>
<gene>
    <name evidence="3" type="ORF">LSTR_LSTR005521</name>
</gene>
<dbReference type="PANTHER" id="PTHR46786:SF1">
    <property type="entry name" value="ZINC FINGER MATRIN-TYPE PROTEIN 3"/>
    <property type="match status" value="1"/>
</dbReference>
<dbReference type="Gene3D" id="3.30.160.60">
    <property type="entry name" value="Classic Zinc Finger"/>
    <property type="match status" value="4"/>
</dbReference>
<dbReference type="InterPro" id="IPR036236">
    <property type="entry name" value="Znf_C2H2_sf"/>
</dbReference>
<evidence type="ECO:0000256" key="1">
    <source>
        <dbReference type="SAM" id="MobiDB-lite"/>
    </source>
</evidence>
<protein>
    <recommendedName>
        <fullName evidence="2">C2H2-type domain-containing protein</fullName>
    </recommendedName>
</protein>
<dbReference type="InterPro" id="IPR003604">
    <property type="entry name" value="Matrin/U1-like-C_Znf_C2H2"/>
</dbReference>
<feature type="region of interest" description="Disordered" evidence="1">
    <location>
        <begin position="185"/>
        <end position="211"/>
    </location>
</feature>
<dbReference type="PANTHER" id="PTHR46786">
    <property type="entry name" value="ZINC FINGER MATRIN-TYPE PROTEIN 3"/>
    <property type="match status" value="1"/>
</dbReference>
<dbReference type="EMBL" id="QKKF02022802">
    <property type="protein sequence ID" value="RZF38160.1"/>
    <property type="molecule type" value="Genomic_DNA"/>
</dbReference>
<dbReference type="STRING" id="195883.A0A482WYQ3"/>
<reference evidence="3 4" key="1">
    <citation type="journal article" date="2017" name="Gigascience">
        <title>Genome sequence of the small brown planthopper, Laodelphax striatellus.</title>
        <authorList>
            <person name="Zhu J."/>
            <person name="Jiang F."/>
            <person name="Wang X."/>
            <person name="Yang P."/>
            <person name="Bao Y."/>
            <person name="Zhao W."/>
            <person name="Wang W."/>
            <person name="Lu H."/>
            <person name="Wang Q."/>
            <person name="Cui N."/>
            <person name="Li J."/>
            <person name="Chen X."/>
            <person name="Luo L."/>
            <person name="Yu J."/>
            <person name="Kang L."/>
            <person name="Cui F."/>
        </authorList>
    </citation>
    <scope>NUCLEOTIDE SEQUENCE [LARGE SCALE GENOMIC DNA]</scope>
    <source>
        <strain evidence="3">Lst14</strain>
    </source>
</reference>
<dbReference type="SMART" id="SM00355">
    <property type="entry name" value="ZnF_C2H2"/>
    <property type="match status" value="4"/>
</dbReference>
<feature type="region of interest" description="Disordered" evidence="1">
    <location>
        <begin position="1"/>
        <end position="59"/>
    </location>
</feature>
<comment type="caution">
    <text evidence="3">The sequence shown here is derived from an EMBL/GenBank/DDBJ whole genome shotgun (WGS) entry which is preliminary data.</text>
</comment>
<dbReference type="SMR" id="A0A482WYQ3"/>
<feature type="region of interest" description="Disordered" evidence="1">
    <location>
        <begin position="335"/>
        <end position="355"/>
    </location>
</feature>
<sequence length="355" mass="39310">MHGSMLQSSVKIGTPDKTATFNMSPAPTAKKRTFDEANSDVKPSNDDSGSSPDKLPRQLRDMFGPLTCELCEVTATSTMMAKAHYSGKPHEKRVRQYLEKWSEETGNPMPKISKPETKLRQDATYCKTCDIILTSVSVAQQHYAGKNHKKALLQGGKQKSPSQAQPVFVDDGRFGIGTAFLKKNESESVHQLPADESSVESPHKHRMQPKSNRLANDIKKKLFSWSCDLCGVIAHSEDQLNMHLKGAKHLKALKRSQSPSIIPAPANPSESILASVFLPPEKNVTDYSIFRTPSGNYYCQPCNVTLNSPDQMSQHNESKKHKFKYACSKTKKPAFNPIKTSVKNPNPPSSISDIL</sequence>
<dbReference type="Pfam" id="PF12874">
    <property type="entry name" value="zf-met"/>
    <property type="match status" value="4"/>
</dbReference>
<feature type="compositionally biased region" description="Polar residues" evidence="1">
    <location>
        <begin position="1"/>
        <end position="25"/>
    </location>
</feature>
<name>A0A482WYQ3_LAOST</name>
<dbReference type="SUPFAM" id="SSF57667">
    <property type="entry name" value="beta-beta-alpha zinc fingers"/>
    <property type="match status" value="4"/>
</dbReference>
<dbReference type="InterPro" id="IPR013087">
    <property type="entry name" value="Znf_C2H2_type"/>
</dbReference>
<dbReference type="InParanoid" id="A0A482WYQ3"/>
<dbReference type="GO" id="GO:0003676">
    <property type="term" value="F:nucleic acid binding"/>
    <property type="evidence" value="ECO:0007669"/>
    <property type="project" value="InterPro"/>
</dbReference>
<dbReference type="GO" id="GO:0008270">
    <property type="term" value="F:zinc ion binding"/>
    <property type="evidence" value="ECO:0007669"/>
    <property type="project" value="InterPro"/>
</dbReference>
<dbReference type="Proteomes" id="UP000291343">
    <property type="component" value="Unassembled WGS sequence"/>
</dbReference>
<evidence type="ECO:0000313" key="4">
    <source>
        <dbReference type="Proteomes" id="UP000291343"/>
    </source>
</evidence>
<keyword evidence="4" id="KW-1185">Reference proteome</keyword>
<dbReference type="SMART" id="SM00451">
    <property type="entry name" value="ZnF_U1"/>
    <property type="match status" value="4"/>
</dbReference>
<dbReference type="OrthoDB" id="6618527at2759"/>
<evidence type="ECO:0000313" key="3">
    <source>
        <dbReference type="EMBL" id="RZF38160.1"/>
    </source>
</evidence>
<dbReference type="InterPro" id="IPR052644">
    <property type="entry name" value="ZMAT3"/>
</dbReference>
<feature type="domain" description="C2H2-type" evidence="2">
    <location>
        <begin position="299"/>
        <end position="321"/>
    </location>
</feature>
<dbReference type="PROSITE" id="PS00028">
    <property type="entry name" value="ZINC_FINGER_C2H2_1"/>
    <property type="match status" value="1"/>
</dbReference>
<proteinExistence type="predicted"/>